<evidence type="ECO:0000259" key="1">
    <source>
        <dbReference type="Pfam" id="PF00078"/>
    </source>
</evidence>
<feature type="domain" description="Reverse transcriptase" evidence="1">
    <location>
        <begin position="10"/>
        <end position="113"/>
    </location>
</feature>
<dbReference type="PANTHER" id="PTHR33116:SF76">
    <property type="entry name" value="DUF4283 DOMAIN-CONTAINING PROTEIN"/>
    <property type="match status" value="1"/>
</dbReference>
<dbReference type="GeneID" id="105167570"/>
<proteinExistence type="predicted"/>
<dbReference type="Proteomes" id="UP000504604">
    <property type="component" value="Linkage group LG8"/>
</dbReference>
<dbReference type="AlphaFoldDB" id="A0A6I9TJZ8"/>
<keyword evidence="2" id="KW-1185">Reference proteome</keyword>
<accession>A0A6I9TJZ8</accession>
<dbReference type="InterPro" id="IPR000477">
    <property type="entry name" value="RT_dom"/>
</dbReference>
<name>A0A6I9TJZ8_SESIN</name>
<reference evidence="3" key="1">
    <citation type="submission" date="2025-08" db="UniProtKB">
        <authorList>
            <consortium name="RefSeq"/>
        </authorList>
    </citation>
    <scope>IDENTIFICATION</scope>
</reference>
<dbReference type="OrthoDB" id="1932527at2759"/>
<dbReference type="InParanoid" id="A0A6I9TJZ8"/>
<dbReference type="KEGG" id="sind:105167570"/>
<gene>
    <name evidence="3" type="primary">LOC105167570</name>
</gene>
<evidence type="ECO:0000313" key="2">
    <source>
        <dbReference type="Proteomes" id="UP000504604"/>
    </source>
</evidence>
<dbReference type="PANTHER" id="PTHR33116">
    <property type="entry name" value="REVERSE TRANSCRIPTASE ZINC-BINDING DOMAIN-CONTAINING PROTEIN-RELATED-RELATED"/>
    <property type="match status" value="1"/>
</dbReference>
<dbReference type="Pfam" id="PF00078">
    <property type="entry name" value="RVT_1"/>
    <property type="match status" value="1"/>
</dbReference>
<dbReference type="RefSeq" id="XP_011085645.1">
    <property type="nucleotide sequence ID" value="XM_011087343.1"/>
</dbReference>
<protein>
    <submittedName>
        <fullName evidence="3">Uncharacterized protein LOC105167570</fullName>
    </submittedName>
</protein>
<organism evidence="2 3">
    <name type="scientific">Sesamum indicum</name>
    <name type="common">Oriental sesame</name>
    <name type="synonym">Sesamum orientale</name>
    <dbReference type="NCBI Taxonomy" id="4182"/>
    <lineage>
        <taxon>Eukaryota</taxon>
        <taxon>Viridiplantae</taxon>
        <taxon>Streptophyta</taxon>
        <taxon>Embryophyta</taxon>
        <taxon>Tracheophyta</taxon>
        <taxon>Spermatophyta</taxon>
        <taxon>Magnoliopsida</taxon>
        <taxon>eudicotyledons</taxon>
        <taxon>Gunneridae</taxon>
        <taxon>Pentapetalae</taxon>
        <taxon>asterids</taxon>
        <taxon>lamiids</taxon>
        <taxon>Lamiales</taxon>
        <taxon>Pedaliaceae</taxon>
        <taxon>Sesamum</taxon>
    </lineage>
</organism>
<sequence>MTPSFSIVLNGGIHGFFAGARRLRQGDPISSYLFVLVMEVLGLIFQQRIEQDGGFLYHWRCGEIGSFQLSFANDLLIFFRADEGSLRLFKESLDMFASLSRLYTNAAKSHIIFSRSIYPNRDILLGMLGFQDGILPVTYLDLPLTSSRLTITDCKLLLLKIDKCLQGWDAFQLSFAARIQLIKLISMNL</sequence>
<evidence type="ECO:0000313" key="3">
    <source>
        <dbReference type="RefSeq" id="XP_011085645.1"/>
    </source>
</evidence>